<evidence type="ECO:0000256" key="14">
    <source>
        <dbReference type="NCBIfam" id="TIGR01900"/>
    </source>
</evidence>
<keyword evidence="10" id="KW-0220">Diaminopimelate biosynthesis</keyword>
<keyword evidence="11" id="KW-0457">Lysine biosynthesis</keyword>
<dbReference type="GO" id="GO:0008777">
    <property type="term" value="F:acetylornithine deacetylase activity"/>
    <property type="evidence" value="ECO:0007669"/>
    <property type="project" value="TreeGrafter"/>
</dbReference>
<proteinExistence type="predicted"/>
<name>A0A1H2JDL8_9ACTN</name>
<evidence type="ECO:0000313" key="17">
    <source>
        <dbReference type="EMBL" id="SDU54295.1"/>
    </source>
</evidence>
<dbReference type="STRING" id="419479.SAMN04488563_2560"/>
<sequence>MGTLLDLDLPAPELTAHLCDLASPSGEEGPLADAVEAALRSVGHLRVDRHGDTVVARTALGRPTRVVLAGHLDTVPVAGNQPTRLDGGVLWGRGTVDMKGGVAVGLRLAAHVPAPVSDVTYVFYDNEEVEAERNGLGRVAREHPDWLAADFAVLMEPTSAAVEGGCNGTLRVAVELTGTAAHSARWWMGSNAIHAAGPVLRRLADHQPATVTVDGLDYREGLNAVGISGGIAGNVIPDRCEVTVNYRFAPAKTEAEAFDHVRQVLDGYDVRLLDTAPGARPGLDRPVAAAFVAAVGGEPRAKVGWTDVARFDALGVPAVNYGPGDPQLAHADDERVDVAEIVTCETRLRAWLTTLAPVEGRAHRRGLGAGGSHESSVESERDWSE</sequence>
<dbReference type="Gene3D" id="3.40.630.10">
    <property type="entry name" value="Zn peptidases"/>
    <property type="match status" value="1"/>
</dbReference>
<evidence type="ECO:0000313" key="18">
    <source>
        <dbReference type="Proteomes" id="UP000182977"/>
    </source>
</evidence>
<comment type="cofactor">
    <cofactor evidence="1">
        <name>Co(2+)</name>
        <dbReference type="ChEBI" id="CHEBI:48828"/>
    </cofactor>
</comment>
<dbReference type="InterPro" id="IPR050072">
    <property type="entry name" value="Peptidase_M20A"/>
</dbReference>
<organism evidence="17 18">
    <name type="scientific">Jiangella alkaliphila</name>
    <dbReference type="NCBI Taxonomy" id="419479"/>
    <lineage>
        <taxon>Bacteria</taxon>
        <taxon>Bacillati</taxon>
        <taxon>Actinomycetota</taxon>
        <taxon>Actinomycetes</taxon>
        <taxon>Jiangellales</taxon>
        <taxon>Jiangellaceae</taxon>
        <taxon>Jiangella</taxon>
    </lineage>
</organism>
<evidence type="ECO:0000256" key="3">
    <source>
        <dbReference type="ARBA" id="ARBA00005130"/>
    </source>
</evidence>
<keyword evidence="18" id="KW-1185">Reference proteome</keyword>
<dbReference type="SUPFAM" id="SSF55031">
    <property type="entry name" value="Bacterial exopeptidase dimerisation domain"/>
    <property type="match status" value="1"/>
</dbReference>
<dbReference type="Gene3D" id="3.30.70.360">
    <property type="match status" value="1"/>
</dbReference>
<evidence type="ECO:0000256" key="4">
    <source>
        <dbReference type="ARBA" id="ARBA00011738"/>
    </source>
</evidence>
<dbReference type="PANTHER" id="PTHR43808">
    <property type="entry name" value="ACETYLORNITHINE DEACETYLASE"/>
    <property type="match status" value="1"/>
</dbReference>
<evidence type="ECO:0000256" key="8">
    <source>
        <dbReference type="ARBA" id="ARBA00022801"/>
    </source>
</evidence>
<dbReference type="EMBL" id="LT629791">
    <property type="protein sequence ID" value="SDU54295.1"/>
    <property type="molecule type" value="Genomic_DNA"/>
</dbReference>
<evidence type="ECO:0000256" key="5">
    <source>
        <dbReference type="ARBA" id="ARBA00011921"/>
    </source>
</evidence>
<dbReference type="AlphaFoldDB" id="A0A1H2JDL8"/>
<dbReference type="Pfam" id="PF07687">
    <property type="entry name" value="M20_dimer"/>
    <property type="match status" value="1"/>
</dbReference>
<evidence type="ECO:0000256" key="15">
    <source>
        <dbReference type="SAM" id="MobiDB-lite"/>
    </source>
</evidence>
<dbReference type="InterPro" id="IPR011650">
    <property type="entry name" value="Peptidase_M20_dimer"/>
</dbReference>
<keyword evidence="6" id="KW-0028">Amino-acid biosynthesis</keyword>
<dbReference type="InterPro" id="IPR036264">
    <property type="entry name" value="Bact_exopeptidase_dim_dom"/>
</dbReference>
<dbReference type="EC" id="3.5.1.18" evidence="5 14"/>
<evidence type="ECO:0000256" key="7">
    <source>
        <dbReference type="ARBA" id="ARBA00022723"/>
    </source>
</evidence>
<feature type="compositionally biased region" description="Basic and acidic residues" evidence="15">
    <location>
        <begin position="375"/>
        <end position="385"/>
    </location>
</feature>
<dbReference type="PANTHER" id="PTHR43808:SF31">
    <property type="entry name" value="N-ACETYL-L-CITRULLINE DEACETYLASE"/>
    <property type="match status" value="1"/>
</dbReference>
<comment type="catalytic activity">
    <reaction evidence="13">
        <text>N-succinyl-(2S,6S)-2,6-diaminopimelate + H2O = (2S,6S)-2,6-diaminopimelate + succinate</text>
        <dbReference type="Rhea" id="RHEA:22608"/>
        <dbReference type="ChEBI" id="CHEBI:15377"/>
        <dbReference type="ChEBI" id="CHEBI:30031"/>
        <dbReference type="ChEBI" id="CHEBI:57609"/>
        <dbReference type="ChEBI" id="CHEBI:58087"/>
        <dbReference type="EC" id="3.5.1.18"/>
    </reaction>
</comment>
<keyword evidence="12" id="KW-0170">Cobalt</keyword>
<dbReference type="Proteomes" id="UP000182977">
    <property type="component" value="Chromosome I"/>
</dbReference>
<protein>
    <recommendedName>
        <fullName evidence="5 14">Succinyl-diaminopimelate desuccinylase</fullName>
        <ecNumber evidence="5 14">3.5.1.18</ecNumber>
    </recommendedName>
</protein>
<dbReference type="GO" id="GO:0009089">
    <property type="term" value="P:lysine biosynthetic process via diaminopimelate"/>
    <property type="evidence" value="ECO:0007669"/>
    <property type="project" value="UniProtKB-UniRule"/>
</dbReference>
<dbReference type="NCBIfam" id="TIGR01900">
    <property type="entry name" value="dapE-gram_pos"/>
    <property type="match status" value="1"/>
</dbReference>
<evidence type="ECO:0000256" key="10">
    <source>
        <dbReference type="ARBA" id="ARBA00022915"/>
    </source>
</evidence>
<evidence type="ECO:0000256" key="9">
    <source>
        <dbReference type="ARBA" id="ARBA00022833"/>
    </source>
</evidence>
<evidence type="ECO:0000256" key="13">
    <source>
        <dbReference type="ARBA" id="ARBA00051301"/>
    </source>
</evidence>
<comment type="subunit">
    <text evidence="4">Homodimer.</text>
</comment>
<dbReference type="GO" id="GO:0046872">
    <property type="term" value="F:metal ion binding"/>
    <property type="evidence" value="ECO:0007669"/>
    <property type="project" value="UniProtKB-KW"/>
</dbReference>
<comment type="pathway">
    <text evidence="3">Amino-acid biosynthesis; L-lysine biosynthesis via DAP pathway; LL-2,6-diaminopimelate from (S)-tetrahydrodipicolinate (succinylase route): step 3/3.</text>
</comment>
<keyword evidence="9" id="KW-0862">Zinc</keyword>
<evidence type="ECO:0000256" key="2">
    <source>
        <dbReference type="ARBA" id="ARBA00001947"/>
    </source>
</evidence>
<evidence type="ECO:0000256" key="12">
    <source>
        <dbReference type="ARBA" id="ARBA00023285"/>
    </source>
</evidence>
<dbReference type="FunFam" id="3.30.70.360:FF:000011">
    <property type="entry name" value="Succinyl-diaminopimelate desuccinylase"/>
    <property type="match status" value="1"/>
</dbReference>
<keyword evidence="8" id="KW-0378">Hydrolase</keyword>
<reference evidence="18" key="1">
    <citation type="submission" date="2016-10" db="EMBL/GenBank/DDBJ databases">
        <authorList>
            <person name="Varghese N."/>
            <person name="Submissions S."/>
        </authorList>
    </citation>
    <scope>NUCLEOTIDE SEQUENCE [LARGE SCALE GENOMIC DNA]</scope>
    <source>
        <strain evidence="18">DSM 45079</strain>
    </source>
</reference>
<comment type="cofactor">
    <cofactor evidence="2">
        <name>Zn(2+)</name>
        <dbReference type="ChEBI" id="CHEBI:29105"/>
    </cofactor>
</comment>
<dbReference type="InterPro" id="IPR010174">
    <property type="entry name" value="Succinyl-DAP_deSuclase_DapE"/>
</dbReference>
<keyword evidence="7" id="KW-0479">Metal-binding</keyword>
<feature type="domain" description="Peptidase M20 dimerisation" evidence="16">
    <location>
        <begin position="168"/>
        <end position="266"/>
    </location>
</feature>
<evidence type="ECO:0000256" key="11">
    <source>
        <dbReference type="ARBA" id="ARBA00023154"/>
    </source>
</evidence>
<gene>
    <name evidence="17" type="ORF">SAMN04488563_2560</name>
</gene>
<feature type="region of interest" description="Disordered" evidence="15">
    <location>
        <begin position="363"/>
        <end position="385"/>
    </location>
</feature>
<dbReference type="GO" id="GO:0019877">
    <property type="term" value="P:diaminopimelate biosynthetic process"/>
    <property type="evidence" value="ECO:0007669"/>
    <property type="project" value="UniProtKB-KW"/>
</dbReference>
<dbReference type="InterPro" id="IPR002933">
    <property type="entry name" value="Peptidase_M20"/>
</dbReference>
<dbReference type="Pfam" id="PF01546">
    <property type="entry name" value="Peptidase_M20"/>
    <property type="match status" value="1"/>
</dbReference>
<evidence type="ECO:0000256" key="1">
    <source>
        <dbReference type="ARBA" id="ARBA00001941"/>
    </source>
</evidence>
<dbReference type="GO" id="GO:0006526">
    <property type="term" value="P:L-arginine biosynthetic process"/>
    <property type="evidence" value="ECO:0007669"/>
    <property type="project" value="TreeGrafter"/>
</dbReference>
<dbReference type="SUPFAM" id="SSF53187">
    <property type="entry name" value="Zn-dependent exopeptidases"/>
    <property type="match status" value="1"/>
</dbReference>
<evidence type="ECO:0000256" key="6">
    <source>
        <dbReference type="ARBA" id="ARBA00022605"/>
    </source>
</evidence>
<evidence type="ECO:0000259" key="16">
    <source>
        <dbReference type="Pfam" id="PF07687"/>
    </source>
</evidence>
<accession>A0A1H2JDL8</accession>
<dbReference type="GO" id="GO:0009014">
    <property type="term" value="F:succinyl-diaminopimelate desuccinylase activity"/>
    <property type="evidence" value="ECO:0007669"/>
    <property type="project" value="UniProtKB-UniRule"/>
</dbReference>